<dbReference type="STRING" id="1247936.BN2475_420047"/>
<dbReference type="AlphaFoldDB" id="A0A1N7S7G0"/>
<accession>A0A1N7S7G0</accession>
<evidence type="ECO:0000313" key="2">
    <source>
        <dbReference type="Proteomes" id="UP000187012"/>
    </source>
</evidence>
<dbReference type="RefSeq" id="WP_094781065.1">
    <property type="nucleotide sequence ID" value="NZ_CYGX02000042.1"/>
</dbReference>
<dbReference type="Proteomes" id="UP000187012">
    <property type="component" value="Unassembled WGS sequence"/>
</dbReference>
<gene>
    <name evidence="1" type="ORF">BN2475_420047</name>
</gene>
<keyword evidence="2" id="KW-1185">Reference proteome</keyword>
<dbReference type="EMBL" id="CYGX02000042">
    <property type="protein sequence ID" value="SIT43308.1"/>
    <property type="molecule type" value="Genomic_DNA"/>
</dbReference>
<dbReference type="OrthoDB" id="9027184at2"/>
<name>A0A1N7S7G0_9BURK</name>
<evidence type="ECO:0000313" key="1">
    <source>
        <dbReference type="EMBL" id="SIT43308.1"/>
    </source>
</evidence>
<protein>
    <submittedName>
        <fullName evidence="1">Uncharacterized protein</fullName>
    </submittedName>
</protein>
<sequence>MSTPAVDTCFSAPKTPIVAERDYDTLVREGMALVPVHAPEWTDHNPSDPGVTLIELLAYFTDALLYRIGRVTPAAKLQFLRLLKGEPHHDIVPHVTQSDGSVDLAAELSRAIDDTVSALSQTECAITPADFERFARAAAARELPGRAIGARCIANLNLSGARMHGTDASRQARGHVSVVLALPADVPDDVARHVREKVSHDLASRSLLTTRHSVVAPAVLHVSIAFAVAPLPGVSLDEALASIDDVLAGRFGNANAVSFGGTLSLASIAKTIDAAPGIDYVEDVIVLDATSDPRLQARGVGVQVGAVATLGVDTVLGGPAHLSEDAFARFVRDSGGRLASVLLTPWEQLRLTVSRAHVALIAAGVNDRARRMRHGGGGHE</sequence>
<reference evidence="1 2" key="1">
    <citation type="submission" date="2016-12" db="EMBL/GenBank/DDBJ databases">
        <authorList>
            <person name="Song W.-J."/>
            <person name="Kurnit D.M."/>
        </authorList>
    </citation>
    <scope>NUCLEOTIDE SEQUENCE [LARGE SCALE GENOMIC DNA]</scope>
    <source>
        <strain evidence="1 2">STM7296</strain>
    </source>
</reference>
<proteinExistence type="predicted"/>
<organism evidence="1 2">
    <name type="scientific">Paraburkholderia ribeironis</name>
    <dbReference type="NCBI Taxonomy" id="1247936"/>
    <lineage>
        <taxon>Bacteria</taxon>
        <taxon>Pseudomonadati</taxon>
        <taxon>Pseudomonadota</taxon>
        <taxon>Betaproteobacteria</taxon>
        <taxon>Burkholderiales</taxon>
        <taxon>Burkholderiaceae</taxon>
        <taxon>Paraburkholderia</taxon>
    </lineage>
</organism>